<dbReference type="PROSITE" id="PS51186">
    <property type="entry name" value="GNAT"/>
    <property type="match status" value="1"/>
</dbReference>
<gene>
    <name evidence="4" type="ORF">F3W84_22060</name>
</gene>
<evidence type="ECO:0000256" key="1">
    <source>
        <dbReference type="ARBA" id="ARBA00022679"/>
    </source>
</evidence>
<dbReference type="InterPro" id="IPR050832">
    <property type="entry name" value="Bact_Acetyltransf"/>
</dbReference>
<dbReference type="Proteomes" id="UP000327108">
    <property type="component" value="Unassembled WGS sequence"/>
</dbReference>
<dbReference type="AlphaFoldDB" id="A0A5N1JQK2"/>
<comment type="caution">
    <text evidence="4">The sequence shown here is derived from an EMBL/GenBank/DDBJ whole genome shotgun (WGS) entry which is preliminary data.</text>
</comment>
<protein>
    <submittedName>
        <fullName evidence="4">GNAT family N-acetyltransferase</fullName>
    </submittedName>
</protein>
<evidence type="ECO:0000256" key="2">
    <source>
        <dbReference type="ARBA" id="ARBA00023315"/>
    </source>
</evidence>
<dbReference type="CDD" id="cd04301">
    <property type="entry name" value="NAT_SF"/>
    <property type="match status" value="1"/>
</dbReference>
<dbReference type="EMBL" id="VYXQ01000031">
    <property type="protein sequence ID" value="KAA9356113.1"/>
    <property type="molecule type" value="Genomic_DNA"/>
</dbReference>
<proteinExistence type="predicted"/>
<dbReference type="RefSeq" id="WP_095447548.1">
    <property type="nucleotide sequence ID" value="NZ_CP022604.1"/>
</dbReference>
<reference evidence="4 5" key="1">
    <citation type="submission" date="2019-09" db="EMBL/GenBank/DDBJ databases">
        <title>Biological control of the noxious weed angled onion (Allium triquetrum) thwarted by endophytic bacteria in Victoria, Australia.</title>
        <authorList>
            <person name="Tehranchian P."/>
            <person name="Adair R.J."/>
            <person name="Van T.H."/>
            <person name="Morrison P.D."/>
            <person name="Williams H."/>
            <person name="Lawrie A.C."/>
        </authorList>
    </citation>
    <scope>NUCLEOTIDE SEQUENCE [LARGE SCALE GENOMIC DNA]</scope>
    <source>
        <strain evidence="4 5">RPTAtOch1</strain>
    </source>
</reference>
<accession>A0A5N1JQK2</accession>
<evidence type="ECO:0000313" key="4">
    <source>
        <dbReference type="EMBL" id="KAA9356113.1"/>
    </source>
</evidence>
<keyword evidence="5" id="KW-1185">Reference proteome</keyword>
<dbReference type="PANTHER" id="PTHR43877">
    <property type="entry name" value="AMINOALKYLPHOSPHONATE N-ACETYLTRANSFERASE-RELATED-RELATED"/>
    <property type="match status" value="1"/>
</dbReference>
<keyword evidence="1 4" id="KW-0808">Transferase</keyword>
<name>A0A5N1JQK2_9HYPH</name>
<feature type="domain" description="N-acetyltransferase" evidence="3">
    <location>
        <begin position="138"/>
        <end position="269"/>
    </location>
</feature>
<dbReference type="InterPro" id="IPR056935">
    <property type="entry name" value="Rv0428c-like_C"/>
</dbReference>
<keyword evidence="2" id="KW-0012">Acyltransferase</keyword>
<dbReference type="SUPFAM" id="SSF55729">
    <property type="entry name" value="Acyl-CoA N-acyltransferases (Nat)"/>
    <property type="match status" value="1"/>
</dbReference>
<organism evidence="4 5">
    <name type="scientific">Ochrobactrum quorumnocens</name>
    <dbReference type="NCBI Taxonomy" id="271865"/>
    <lineage>
        <taxon>Bacteria</taxon>
        <taxon>Pseudomonadati</taxon>
        <taxon>Pseudomonadota</taxon>
        <taxon>Alphaproteobacteria</taxon>
        <taxon>Hyphomicrobiales</taxon>
        <taxon>Brucellaceae</taxon>
        <taxon>Brucella/Ochrobactrum group</taxon>
        <taxon>Ochrobactrum</taxon>
    </lineage>
</organism>
<evidence type="ECO:0000313" key="5">
    <source>
        <dbReference type="Proteomes" id="UP000327108"/>
    </source>
</evidence>
<dbReference type="InterPro" id="IPR016181">
    <property type="entry name" value="Acyl_CoA_acyltransferase"/>
</dbReference>
<dbReference type="OrthoDB" id="9775595at2"/>
<sequence length="269" mass="29856">MATTEAEFTELTVTKPGSAQNLAIVRQLEAVGFRAWPATSVHYDGTWAIRMTAAHPSKRLNSVNPLDPGDTRDIPARIELASQRFRAYGRVPCFRLSPLAPVELEDYLEGLGWKRQDETIVMTSNLEELDLSQERDQIPLKDIGRFVEASVAIHGRPKELRPGFSELLDGIRPNKGMFVLEDGGRAVSNVLCVQDGVMAGLFDVGTLPDARRNGYGRAIIGSTLKWAASLGAKKAWLQIEADNVAGLALYKRFGFQEAYRYAYRESNEK</sequence>
<dbReference type="Pfam" id="PF24553">
    <property type="entry name" value="Rv0428c_C"/>
    <property type="match status" value="1"/>
</dbReference>
<dbReference type="GO" id="GO:0016747">
    <property type="term" value="F:acyltransferase activity, transferring groups other than amino-acyl groups"/>
    <property type="evidence" value="ECO:0007669"/>
    <property type="project" value="InterPro"/>
</dbReference>
<dbReference type="Gene3D" id="3.40.630.30">
    <property type="match status" value="1"/>
</dbReference>
<evidence type="ECO:0000259" key="3">
    <source>
        <dbReference type="PROSITE" id="PS51186"/>
    </source>
</evidence>
<dbReference type="InterPro" id="IPR000182">
    <property type="entry name" value="GNAT_dom"/>
</dbReference>